<reference evidence="2" key="2">
    <citation type="journal article" date="2019" name="IMA Fungus">
        <title>Genome sequencing and comparison of five Tilletia species to identify candidate genes for the detection of regulated species infecting wheat.</title>
        <authorList>
            <person name="Nguyen H.D.T."/>
            <person name="Sultana T."/>
            <person name="Kesanakurti P."/>
            <person name="Hambleton S."/>
        </authorList>
    </citation>
    <scope>NUCLEOTIDE SEQUENCE</scope>
    <source>
        <strain evidence="2">DAOMC 236426</strain>
    </source>
</reference>
<reference evidence="2" key="1">
    <citation type="submission" date="2016-04" db="EMBL/GenBank/DDBJ databases">
        <authorList>
            <person name="Nguyen H.D."/>
            <person name="Samba Siva P."/>
            <person name="Cullis J."/>
            <person name="Levesque C.A."/>
            <person name="Hambleton S."/>
        </authorList>
    </citation>
    <scope>NUCLEOTIDE SEQUENCE</scope>
    <source>
        <strain evidence="2">DAOMC 236426</strain>
    </source>
</reference>
<evidence type="ECO:0000313" key="2">
    <source>
        <dbReference type="EMBL" id="KAE8248089.1"/>
    </source>
</evidence>
<keyword evidence="3" id="KW-1185">Reference proteome</keyword>
<evidence type="ECO:0000256" key="1">
    <source>
        <dbReference type="SAM" id="MobiDB-lite"/>
    </source>
</evidence>
<comment type="caution">
    <text evidence="2">The sequence shown here is derived from an EMBL/GenBank/DDBJ whole genome shotgun (WGS) entry which is preliminary data.</text>
</comment>
<organism evidence="2 3">
    <name type="scientific">Tilletia controversa</name>
    <name type="common">dwarf bunt fungus</name>
    <dbReference type="NCBI Taxonomy" id="13291"/>
    <lineage>
        <taxon>Eukaryota</taxon>
        <taxon>Fungi</taxon>
        <taxon>Dikarya</taxon>
        <taxon>Basidiomycota</taxon>
        <taxon>Ustilaginomycotina</taxon>
        <taxon>Exobasidiomycetes</taxon>
        <taxon>Tilletiales</taxon>
        <taxon>Tilletiaceae</taxon>
        <taxon>Tilletia</taxon>
    </lineage>
</organism>
<sequence>MSNRRRREQGGRGPEKEREPPDIPKGATRDINSGYYGYDSSHYDSEDSSGKGEERVPVQKGAAASGATPSAIKANFNGAPARRLGPVNLCLHPKPFSYLGSPAYVSFLKGVVDNDEAAVHACLDEGTVRIDLVAFNELQKAEVKNKLARQGSLVALQHWAWTMRGYRFVFVAVAAAFVDSDWALNEATHEFQGSQRGLLSLSMAQVLEEKFASQGQGEGTMSSEAVTPAAAFSTVLSAANLAGDTAAEEPSTWASRHCVGPSMPHQLEIAIQAGFCAMRIEIVTQEKVMPTP</sequence>
<dbReference type="AlphaFoldDB" id="A0A8X7MUC8"/>
<feature type="region of interest" description="Disordered" evidence="1">
    <location>
        <begin position="1"/>
        <end position="71"/>
    </location>
</feature>
<dbReference type="Proteomes" id="UP000077684">
    <property type="component" value="Unassembled WGS sequence"/>
</dbReference>
<evidence type="ECO:0000313" key="3">
    <source>
        <dbReference type="Proteomes" id="UP000077684"/>
    </source>
</evidence>
<proteinExistence type="predicted"/>
<feature type="compositionally biased region" description="Basic and acidic residues" evidence="1">
    <location>
        <begin position="41"/>
        <end position="57"/>
    </location>
</feature>
<accession>A0A8X7MUC8</accession>
<protein>
    <submittedName>
        <fullName evidence="2">Uncharacterized protein</fullName>
    </submittedName>
</protein>
<feature type="compositionally biased region" description="Basic and acidic residues" evidence="1">
    <location>
        <begin position="8"/>
        <end position="22"/>
    </location>
</feature>
<dbReference type="EMBL" id="LWDE02000392">
    <property type="protein sequence ID" value="KAE8248089.1"/>
    <property type="molecule type" value="Genomic_DNA"/>
</dbReference>
<gene>
    <name evidence="2" type="ORF">A4X06_0g3969</name>
</gene>
<name>A0A8X7MUC8_9BASI</name>